<dbReference type="AlphaFoldDB" id="M1VM62"/>
<feature type="region of interest" description="Disordered" evidence="5">
    <location>
        <begin position="377"/>
        <end position="409"/>
    </location>
</feature>
<dbReference type="Pfam" id="PF03619">
    <property type="entry name" value="Solute_trans_a"/>
    <property type="match status" value="1"/>
</dbReference>
<feature type="transmembrane region" description="Helical" evidence="6">
    <location>
        <begin position="6"/>
        <end position="29"/>
    </location>
</feature>
<dbReference type="OMA" id="IIKPIMA"/>
<proteinExistence type="predicted"/>
<dbReference type="HOGENOM" id="CLU_012923_1_3_1"/>
<dbReference type="SMART" id="SM01417">
    <property type="entry name" value="Solute_trans_a"/>
    <property type="match status" value="1"/>
</dbReference>
<dbReference type="KEGG" id="cme:CYME_CMS448C"/>
<feature type="transmembrane region" description="Helical" evidence="6">
    <location>
        <begin position="173"/>
        <end position="198"/>
    </location>
</feature>
<keyword evidence="8" id="KW-1185">Reference proteome</keyword>
<evidence type="ECO:0000256" key="4">
    <source>
        <dbReference type="ARBA" id="ARBA00023136"/>
    </source>
</evidence>
<evidence type="ECO:0000313" key="8">
    <source>
        <dbReference type="Proteomes" id="UP000007014"/>
    </source>
</evidence>
<dbReference type="EMBL" id="AP006501">
    <property type="protein sequence ID" value="BAM83003.1"/>
    <property type="molecule type" value="Genomic_DNA"/>
</dbReference>
<evidence type="ECO:0000256" key="2">
    <source>
        <dbReference type="ARBA" id="ARBA00022692"/>
    </source>
</evidence>
<dbReference type="eggNOG" id="KOG2641">
    <property type="taxonomic scope" value="Eukaryota"/>
</dbReference>
<feature type="transmembrane region" description="Helical" evidence="6">
    <location>
        <begin position="250"/>
        <end position="269"/>
    </location>
</feature>
<dbReference type="GO" id="GO:0016020">
    <property type="term" value="C:membrane"/>
    <property type="evidence" value="ECO:0007669"/>
    <property type="project" value="UniProtKB-SubCell"/>
</dbReference>
<feature type="transmembrane region" description="Helical" evidence="6">
    <location>
        <begin position="41"/>
        <end position="63"/>
    </location>
</feature>
<dbReference type="Proteomes" id="UP000007014">
    <property type="component" value="Chromosome 19"/>
</dbReference>
<dbReference type="OrthoDB" id="5348404at2759"/>
<keyword evidence="3 6" id="KW-1133">Transmembrane helix</keyword>
<evidence type="ECO:0000256" key="5">
    <source>
        <dbReference type="SAM" id="MobiDB-lite"/>
    </source>
</evidence>
<gene>
    <name evidence="7" type="ORF">CYME_CMS448C</name>
</gene>
<name>M1VM62_CYAM1</name>
<feature type="transmembrane region" description="Helical" evidence="6">
    <location>
        <begin position="134"/>
        <end position="153"/>
    </location>
</feature>
<dbReference type="STRING" id="280699.M1VM62"/>
<protein>
    <recommendedName>
        <fullName evidence="9">Transmembrane protein 184C</fullName>
    </recommendedName>
</protein>
<evidence type="ECO:0000256" key="6">
    <source>
        <dbReference type="SAM" id="Phobius"/>
    </source>
</evidence>
<feature type="compositionally biased region" description="Basic and acidic residues" evidence="5">
    <location>
        <begin position="377"/>
        <end position="391"/>
    </location>
</feature>
<evidence type="ECO:0000256" key="1">
    <source>
        <dbReference type="ARBA" id="ARBA00004141"/>
    </source>
</evidence>
<organism evidence="7 8">
    <name type="scientific">Cyanidioschyzon merolae (strain NIES-3377 / 10D)</name>
    <name type="common">Unicellular red alga</name>
    <dbReference type="NCBI Taxonomy" id="280699"/>
    <lineage>
        <taxon>Eukaryota</taxon>
        <taxon>Rhodophyta</taxon>
        <taxon>Bangiophyceae</taxon>
        <taxon>Cyanidiales</taxon>
        <taxon>Cyanidiaceae</taxon>
        <taxon>Cyanidioschyzon</taxon>
    </lineage>
</organism>
<evidence type="ECO:0008006" key="9">
    <source>
        <dbReference type="Google" id="ProtNLM"/>
    </source>
</evidence>
<keyword evidence="4 6" id="KW-0472">Membrane</keyword>
<sequence>MFQALLLARLGGGVLSLLALTLSLQNIWLHLRHYVRPEYQLYICRILGMVPVYSLSSWLSLLIPEMALYFDLGRDSYEAYTLYSFVALLINVAGGERSLAYLLELKPPLPHPWPMNWCFQPEVLGARFLQKVRLAVLQFVLLKPLTAAVAVLLNRHGWYVQPKTPTASPFWCYGYPYIWIVVNLSVSWALYWMVMLYLATEDLLQAFRPLPKFLCVKAVIFFSWWQGVVLGLLVQWHWLTDVGDFTSDSVATGIQDLLICLEMFVAAIVHHFVFSWRDFEDYAPDPSRAVLRNFGELVDIRDMLSDAKNALYGPRHEKELRDREPMIPKSHLTSFGEVYRHSSSLETAATNQFMSAGKREDVEGARTARALREAAKQLRRTDGSLRWERAPDAASTSGSTALPESLALP</sequence>
<reference evidence="7 8" key="2">
    <citation type="journal article" date="2007" name="BMC Biol.">
        <title>A 100%-complete sequence reveals unusually simple genomic features in the hot-spring red alga Cyanidioschyzon merolae.</title>
        <authorList>
            <person name="Nozaki H."/>
            <person name="Takano H."/>
            <person name="Misumi O."/>
            <person name="Terasawa K."/>
            <person name="Matsuzaki M."/>
            <person name="Maruyama S."/>
            <person name="Nishida K."/>
            <person name="Yagisawa F."/>
            <person name="Yoshida Y."/>
            <person name="Fujiwara T."/>
            <person name="Takio S."/>
            <person name="Tamura K."/>
            <person name="Chung S.J."/>
            <person name="Nakamura S."/>
            <person name="Kuroiwa H."/>
            <person name="Tanaka K."/>
            <person name="Sato N."/>
            <person name="Kuroiwa T."/>
        </authorList>
    </citation>
    <scope>NUCLEOTIDE SEQUENCE [LARGE SCALE GENOMIC DNA]</scope>
    <source>
        <strain evidence="7 8">10D</strain>
    </source>
</reference>
<dbReference type="InterPro" id="IPR005178">
    <property type="entry name" value="Ostalpha/TMEM184C"/>
</dbReference>
<reference evidence="7 8" key="1">
    <citation type="journal article" date="2004" name="Nature">
        <title>Genome sequence of the ultrasmall unicellular red alga Cyanidioschyzon merolae 10D.</title>
        <authorList>
            <person name="Matsuzaki M."/>
            <person name="Misumi O."/>
            <person name="Shin-i T."/>
            <person name="Maruyama S."/>
            <person name="Takahara M."/>
            <person name="Miyagishima S."/>
            <person name="Mori T."/>
            <person name="Nishida K."/>
            <person name="Yagisawa F."/>
            <person name="Nishida K."/>
            <person name="Yoshida Y."/>
            <person name="Nishimura Y."/>
            <person name="Nakao S."/>
            <person name="Kobayashi T."/>
            <person name="Momoyama Y."/>
            <person name="Higashiyama T."/>
            <person name="Minoda A."/>
            <person name="Sano M."/>
            <person name="Nomoto H."/>
            <person name="Oishi K."/>
            <person name="Hayashi H."/>
            <person name="Ohta F."/>
            <person name="Nishizaka S."/>
            <person name="Haga S."/>
            <person name="Miura S."/>
            <person name="Morishita T."/>
            <person name="Kabeya Y."/>
            <person name="Terasawa K."/>
            <person name="Suzuki Y."/>
            <person name="Ishii Y."/>
            <person name="Asakawa S."/>
            <person name="Takano H."/>
            <person name="Ohta N."/>
            <person name="Kuroiwa H."/>
            <person name="Tanaka K."/>
            <person name="Shimizu N."/>
            <person name="Sugano S."/>
            <person name="Sato N."/>
            <person name="Nozaki H."/>
            <person name="Ogasawara N."/>
            <person name="Kohara Y."/>
            <person name="Kuroiwa T."/>
        </authorList>
    </citation>
    <scope>NUCLEOTIDE SEQUENCE [LARGE SCALE GENOMIC DNA]</scope>
    <source>
        <strain evidence="7 8">10D</strain>
    </source>
</reference>
<accession>M1VM62</accession>
<dbReference type="RefSeq" id="XP_005539039.1">
    <property type="nucleotide sequence ID" value="XM_005538982.1"/>
</dbReference>
<dbReference type="Gramene" id="CMS448CT">
    <property type="protein sequence ID" value="CMS448CT"/>
    <property type="gene ID" value="CMS448C"/>
</dbReference>
<evidence type="ECO:0000313" key="7">
    <source>
        <dbReference type="EMBL" id="BAM83003.1"/>
    </source>
</evidence>
<dbReference type="GeneID" id="16997519"/>
<comment type="subcellular location">
    <subcellularLocation>
        <location evidence="1">Membrane</location>
        <topology evidence="1">Multi-pass membrane protein</topology>
    </subcellularLocation>
</comment>
<feature type="transmembrane region" description="Helical" evidence="6">
    <location>
        <begin position="219"/>
        <end position="238"/>
    </location>
</feature>
<feature type="transmembrane region" description="Helical" evidence="6">
    <location>
        <begin position="83"/>
        <end position="103"/>
    </location>
</feature>
<keyword evidence="2 6" id="KW-0812">Transmembrane</keyword>
<dbReference type="PANTHER" id="PTHR23423">
    <property type="entry name" value="ORGANIC SOLUTE TRANSPORTER-RELATED"/>
    <property type="match status" value="1"/>
</dbReference>
<evidence type="ECO:0000256" key="3">
    <source>
        <dbReference type="ARBA" id="ARBA00022989"/>
    </source>
</evidence>